<organism evidence="3 4">
    <name type="scientific">Faecalibacterium gallinarum</name>
    <dbReference type="NCBI Taxonomy" id="2903556"/>
    <lineage>
        <taxon>Bacteria</taxon>
        <taxon>Bacillati</taxon>
        <taxon>Bacillota</taxon>
        <taxon>Clostridia</taxon>
        <taxon>Eubacteriales</taxon>
        <taxon>Oscillospiraceae</taxon>
        <taxon>Faecalibacterium</taxon>
    </lineage>
</organism>
<dbReference type="InterPro" id="IPR011990">
    <property type="entry name" value="TPR-like_helical_dom_sf"/>
</dbReference>
<evidence type="ECO:0000259" key="2">
    <source>
        <dbReference type="Pfam" id="PF00535"/>
    </source>
</evidence>
<reference evidence="3" key="1">
    <citation type="journal article" date="2022" name="Int. J. Syst. Evol. Microbiol.">
        <title>Genome-based, phenotypic and chemotaxonomic classification of Faecalibacterium strains: proposal of three novel species Faecalibacterium duncaniae sp. nov., Faecalibacterium hattorii sp. nov. and Faecalibacterium gallinarum sp. nov. .</title>
        <authorList>
            <person name="Sakamoto M."/>
            <person name="Sakurai N."/>
            <person name="Tanno H."/>
            <person name="Iino T."/>
            <person name="Ohkuma M."/>
            <person name="Endo A."/>
        </authorList>
    </citation>
    <scope>NUCLEOTIDE SEQUENCE</scope>
    <source>
        <strain evidence="3">JCM 17207</strain>
    </source>
</reference>
<feature type="domain" description="Glycosyltransferase 2-like" evidence="2">
    <location>
        <begin position="9"/>
        <end position="106"/>
    </location>
</feature>
<sequence length="376" mass="43982">MNHYRICVYAICKNEEKFADAWMDSMQEADAVVVLDTGSTDHTVEKLRARGAQVYQEEISPWRFDAARNRSLELVPQDAEICVCVDLDERFEPGWREKLEAAWQPGTHQAEYRYTWNFNPDGSEGWVFWIDKIHARQGFQWEYPVHEVLHYTGPEPRRLVTAEGVQLNHYADPAKSRAQYLPLLELAVEEKPQDPRALHYLGREYFFRGEWDRCIDTLERYLARPNARWTEERCSSMRYIAQANLRKGQREEARRWYFRSIGEAPWLREPWLDLAALLSEEGDWPGVVYLTEAALRIQERPRGYFSEGYAWGSAPYDLAALGYYYTGDLPRALEMAETALHLSPEDERLKKNCALIREKLEQYISPSVQETGANLK</sequence>
<dbReference type="Pfam" id="PF00535">
    <property type="entry name" value="Glycos_transf_2"/>
    <property type="match status" value="1"/>
</dbReference>
<evidence type="ECO:0000313" key="3">
    <source>
        <dbReference type="EMBL" id="GJN65204.1"/>
    </source>
</evidence>
<dbReference type="SUPFAM" id="SSF53448">
    <property type="entry name" value="Nucleotide-diphospho-sugar transferases"/>
    <property type="match status" value="1"/>
</dbReference>
<keyword evidence="4" id="KW-1185">Reference proteome</keyword>
<dbReference type="EMBL" id="BQKV01000074">
    <property type="protein sequence ID" value="GJN65204.1"/>
    <property type="molecule type" value="Genomic_DNA"/>
</dbReference>
<protein>
    <submittedName>
        <fullName evidence="3">Glycosyl transferase</fullName>
    </submittedName>
</protein>
<dbReference type="InterPro" id="IPR001173">
    <property type="entry name" value="Glyco_trans_2-like"/>
</dbReference>
<evidence type="ECO:0000256" key="1">
    <source>
        <dbReference type="PROSITE-ProRule" id="PRU00339"/>
    </source>
</evidence>
<dbReference type="InterPro" id="IPR019734">
    <property type="entry name" value="TPR_rpt"/>
</dbReference>
<evidence type="ECO:0000313" key="4">
    <source>
        <dbReference type="Proteomes" id="UP001055185"/>
    </source>
</evidence>
<dbReference type="InterPro" id="IPR029044">
    <property type="entry name" value="Nucleotide-diphossugar_trans"/>
</dbReference>
<dbReference type="PROSITE" id="PS50005">
    <property type="entry name" value="TPR"/>
    <property type="match status" value="1"/>
</dbReference>
<dbReference type="AlphaFoldDB" id="A0AA37MYR0"/>
<dbReference type="GO" id="GO:0016740">
    <property type="term" value="F:transferase activity"/>
    <property type="evidence" value="ECO:0007669"/>
    <property type="project" value="UniProtKB-KW"/>
</dbReference>
<dbReference type="Gene3D" id="1.25.40.10">
    <property type="entry name" value="Tetratricopeptide repeat domain"/>
    <property type="match status" value="1"/>
</dbReference>
<feature type="repeat" description="TPR" evidence="1">
    <location>
        <begin position="313"/>
        <end position="346"/>
    </location>
</feature>
<keyword evidence="3" id="KW-0808">Transferase</keyword>
<accession>A0AA37MYR0</accession>
<gene>
    <name evidence="3" type="ORF">JCM17207_18290</name>
</gene>
<proteinExistence type="predicted"/>
<dbReference type="PANTHER" id="PTHR43630">
    <property type="entry name" value="POLY-BETA-1,6-N-ACETYL-D-GLUCOSAMINE SYNTHASE"/>
    <property type="match status" value="1"/>
</dbReference>
<dbReference type="Gene3D" id="3.90.550.10">
    <property type="entry name" value="Spore Coat Polysaccharide Biosynthesis Protein SpsA, Chain A"/>
    <property type="match status" value="1"/>
</dbReference>
<dbReference type="RefSeq" id="WP_238317460.1">
    <property type="nucleotide sequence ID" value="NZ_BQKV01000074.1"/>
</dbReference>
<dbReference type="Proteomes" id="UP001055185">
    <property type="component" value="Unassembled WGS sequence"/>
</dbReference>
<keyword evidence="1" id="KW-0802">TPR repeat</keyword>
<dbReference type="SUPFAM" id="SSF48452">
    <property type="entry name" value="TPR-like"/>
    <property type="match status" value="1"/>
</dbReference>
<dbReference type="PANTHER" id="PTHR43630:SF2">
    <property type="entry name" value="GLYCOSYLTRANSFERASE"/>
    <property type="match status" value="1"/>
</dbReference>
<name>A0AA37MYR0_9FIRM</name>
<comment type="caution">
    <text evidence="3">The sequence shown here is derived from an EMBL/GenBank/DDBJ whole genome shotgun (WGS) entry which is preliminary data.</text>
</comment>